<name>A0ABX3A352_9BACI</name>
<keyword evidence="2" id="KW-1185">Reference proteome</keyword>
<evidence type="ECO:0000313" key="1">
    <source>
        <dbReference type="EMBL" id="ODG93723.1"/>
    </source>
</evidence>
<dbReference type="EMBL" id="MDKC01000001">
    <property type="protein sequence ID" value="ODG93723.1"/>
    <property type="molecule type" value="Genomic_DNA"/>
</dbReference>
<sequence length="197" mass="22895">MKKNVREDVITIDGKVLYGVPGCPGFYADVEEGKVFNTFSEKWMGLNSEGSKRTSYVYITIRDKYGSPYPISEHWAVLSAYYGICKDELIEKGLTCHHENGIKNDNRIDNLRLVRFKDQFKDKRTKDKIKSRNGKRLTKLQKESLIEAWNSLEEPKRSEFVNEYYPKMEVSWRAIDGFVVNHLLNKDEEGDLNETAV</sequence>
<comment type="caution">
    <text evidence="1">The sequence shown here is derived from an EMBL/GenBank/DDBJ whole genome shotgun (WGS) entry which is preliminary data.</text>
</comment>
<gene>
    <name evidence="1" type="ORF">BED47_00705</name>
</gene>
<dbReference type="InterPro" id="IPR044925">
    <property type="entry name" value="His-Me_finger_sf"/>
</dbReference>
<proteinExistence type="predicted"/>
<reference evidence="1 2" key="1">
    <citation type="submission" date="2016-07" db="EMBL/GenBank/DDBJ databases">
        <authorList>
            <person name="Townsley L."/>
            <person name="Shank E.A."/>
        </authorList>
    </citation>
    <scope>NUCLEOTIDE SEQUENCE [LARGE SCALE GENOMIC DNA]</scope>
    <source>
        <strain evidence="1 2">CH01</strain>
    </source>
</reference>
<dbReference type="Proteomes" id="UP000094580">
    <property type="component" value="Unassembled WGS sequence"/>
</dbReference>
<dbReference type="RefSeq" id="WP_069031908.1">
    <property type="nucleotide sequence ID" value="NZ_MDKC01000001.1"/>
</dbReference>
<accession>A0ABX3A352</accession>
<organism evidence="1 2">
    <name type="scientific">Gottfriedia luciferensis</name>
    <dbReference type="NCBI Taxonomy" id="178774"/>
    <lineage>
        <taxon>Bacteria</taxon>
        <taxon>Bacillati</taxon>
        <taxon>Bacillota</taxon>
        <taxon>Bacilli</taxon>
        <taxon>Bacillales</taxon>
        <taxon>Bacillaceae</taxon>
        <taxon>Gottfriedia</taxon>
    </lineage>
</organism>
<protein>
    <recommendedName>
        <fullName evidence="3">HNH nuclease domain-containing protein</fullName>
    </recommendedName>
</protein>
<evidence type="ECO:0008006" key="3">
    <source>
        <dbReference type="Google" id="ProtNLM"/>
    </source>
</evidence>
<dbReference type="Gene3D" id="3.90.75.20">
    <property type="match status" value="1"/>
</dbReference>
<dbReference type="SUPFAM" id="SSF54060">
    <property type="entry name" value="His-Me finger endonucleases"/>
    <property type="match status" value="1"/>
</dbReference>
<evidence type="ECO:0000313" key="2">
    <source>
        <dbReference type="Proteomes" id="UP000094580"/>
    </source>
</evidence>